<name>A0A975B9H4_9BACT</name>
<dbReference type="InterPro" id="IPR003781">
    <property type="entry name" value="CoA-bd"/>
</dbReference>
<dbReference type="RefSeq" id="WP_207687427.1">
    <property type="nucleotide sequence ID" value="NZ_CP061799.1"/>
</dbReference>
<keyword evidence="2 4" id="KW-0547">Nucleotide-binding</keyword>
<dbReference type="PANTHER" id="PTHR43334:SF2">
    <property type="entry name" value="ACETATE--COA LIGASE [ADP-FORMING]"/>
    <property type="match status" value="1"/>
</dbReference>
<keyword evidence="3 4" id="KW-0067">ATP-binding</keyword>
<gene>
    <name evidence="6" type="ORF">dnl_37240</name>
</gene>
<dbReference type="InterPro" id="IPR036291">
    <property type="entry name" value="NAD(P)-bd_dom_sf"/>
</dbReference>
<dbReference type="Pfam" id="PF13380">
    <property type="entry name" value="CoA_binding_2"/>
    <property type="match status" value="1"/>
</dbReference>
<evidence type="ECO:0000256" key="2">
    <source>
        <dbReference type="ARBA" id="ARBA00022741"/>
    </source>
</evidence>
<dbReference type="EMBL" id="CP061799">
    <property type="protein sequence ID" value="QTA81391.1"/>
    <property type="molecule type" value="Genomic_DNA"/>
</dbReference>
<evidence type="ECO:0000313" key="7">
    <source>
        <dbReference type="Proteomes" id="UP000663720"/>
    </source>
</evidence>
<dbReference type="Gene3D" id="3.40.50.261">
    <property type="entry name" value="Succinyl-CoA synthetase domains"/>
    <property type="match status" value="2"/>
</dbReference>
<accession>A0A975B9H4</accession>
<dbReference type="SUPFAM" id="SSF51735">
    <property type="entry name" value="NAD(P)-binding Rossmann-fold domains"/>
    <property type="match status" value="1"/>
</dbReference>
<evidence type="ECO:0000259" key="5">
    <source>
        <dbReference type="PROSITE" id="PS50975"/>
    </source>
</evidence>
<keyword evidence="1" id="KW-0436">Ligase</keyword>
<organism evidence="6 7">
    <name type="scientific">Desulfonema limicola</name>
    <dbReference type="NCBI Taxonomy" id="45656"/>
    <lineage>
        <taxon>Bacteria</taxon>
        <taxon>Pseudomonadati</taxon>
        <taxon>Thermodesulfobacteriota</taxon>
        <taxon>Desulfobacteria</taxon>
        <taxon>Desulfobacterales</taxon>
        <taxon>Desulfococcaceae</taxon>
        <taxon>Desulfonema</taxon>
    </lineage>
</organism>
<dbReference type="InterPro" id="IPR051538">
    <property type="entry name" value="Acyl-CoA_Synth/Transferase"/>
</dbReference>
<dbReference type="GO" id="GO:0016874">
    <property type="term" value="F:ligase activity"/>
    <property type="evidence" value="ECO:0007669"/>
    <property type="project" value="UniProtKB-KW"/>
</dbReference>
<dbReference type="KEGG" id="dli:dnl_37240"/>
<dbReference type="InterPro" id="IPR032875">
    <property type="entry name" value="Succ_CoA_lig_flav_dom"/>
</dbReference>
<dbReference type="Pfam" id="PF13607">
    <property type="entry name" value="Succ_CoA_lig"/>
    <property type="match status" value="1"/>
</dbReference>
<feature type="domain" description="ATP-grasp" evidence="5">
    <location>
        <begin position="24"/>
        <end position="238"/>
    </location>
</feature>
<dbReference type="SUPFAM" id="SSF56059">
    <property type="entry name" value="Glutathione synthetase ATP-binding domain-like"/>
    <property type="match status" value="1"/>
</dbReference>
<dbReference type="InterPro" id="IPR016102">
    <property type="entry name" value="Succinyl-CoA_synth-like"/>
</dbReference>
<dbReference type="GO" id="GO:0005524">
    <property type="term" value="F:ATP binding"/>
    <property type="evidence" value="ECO:0007669"/>
    <property type="project" value="UniProtKB-UniRule"/>
</dbReference>
<evidence type="ECO:0000313" key="6">
    <source>
        <dbReference type="EMBL" id="QTA81391.1"/>
    </source>
</evidence>
<dbReference type="Gene3D" id="3.40.50.720">
    <property type="entry name" value="NAD(P)-binding Rossmann-like Domain"/>
    <property type="match status" value="1"/>
</dbReference>
<evidence type="ECO:0000256" key="3">
    <source>
        <dbReference type="ARBA" id="ARBA00022840"/>
    </source>
</evidence>
<dbReference type="InterPro" id="IPR011761">
    <property type="entry name" value="ATP-grasp"/>
</dbReference>
<evidence type="ECO:0000256" key="4">
    <source>
        <dbReference type="PROSITE-ProRule" id="PRU00409"/>
    </source>
</evidence>
<dbReference type="PANTHER" id="PTHR43334">
    <property type="entry name" value="ACETATE--COA LIGASE [ADP-FORMING]"/>
    <property type="match status" value="1"/>
</dbReference>
<dbReference type="InterPro" id="IPR013815">
    <property type="entry name" value="ATP_grasp_subdomain_1"/>
</dbReference>
<evidence type="ECO:0000256" key="1">
    <source>
        <dbReference type="ARBA" id="ARBA00022598"/>
    </source>
</evidence>
<dbReference type="PROSITE" id="PS50975">
    <property type="entry name" value="ATP_GRASP"/>
    <property type="match status" value="1"/>
</dbReference>
<dbReference type="Pfam" id="PF13549">
    <property type="entry name" value="ATP-grasp_5"/>
    <property type="match status" value="1"/>
</dbReference>
<dbReference type="Gene3D" id="3.30.1490.20">
    <property type="entry name" value="ATP-grasp fold, A domain"/>
    <property type="match status" value="1"/>
</dbReference>
<dbReference type="Gene3D" id="3.30.470.20">
    <property type="entry name" value="ATP-grasp fold, B domain"/>
    <property type="match status" value="1"/>
</dbReference>
<reference evidence="6" key="1">
    <citation type="journal article" date="2021" name="Microb. Physiol.">
        <title>Proteogenomic Insights into the Physiology of Marine, Sulfate-Reducing, Filamentous Desulfonema limicola and Desulfonema magnum.</title>
        <authorList>
            <person name="Schnaars V."/>
            <person name="Wohlbrand L."/>
            <person name="Scheve S."/>
            <person name="Hinrichs C."/>
            <person name="Reinhardt R."/>
            <person name="Rabus R."/>
        </authorList>
    </citation>
    <scope>NUCLEOTIDE SEQUENCE</scope>
    <source>
        <strain evidence="6">5ac10</strain>
    </source>
</reference>
<dbReference type="SUPFAM" id="SSF52210">
    <property type="entry name" value="Succinyl-CoA synthetase domains"/>
    <property type="match status" value="2"/>
</dbReference>
<dbReference type="SMART" id="SM00881">
    <property type="entry name" value="CoA_binding"/>
    <property type="match status" value="1"/>
</dbReference>
<sequence length="725" mass="79445">MDIGGLLKKTMQSGTNSLSEKDSKQILKTFGVPVVSEKIVFNKDEAVMAAEDMGFPVVIKGMGSKLLHKTELGLVFLNLADSQAVKNAVCEISDRSGSDLEGFLIQPQVTGRREFVAGMFRDKQFGAVVMFGLGGIFTEVLSDVSFRLAPLTLSDARGMLEEIRTKALLEDFRGESAVKSDQLIQTLMGLSKIAQEYPEIAEIDINPLIATSSGEIYAVDALIISGKNYESEEFPVPVDPVLIGNMFYPKSIAFVGASSQFGKWGHNLMAITVGRGYDRPVWLVNPKGGNIAGRRVYKSVMEIPEPVDLGVVTIPAAGVMDLIPQFQEKGIKNMLLITSGFAETGDQGKLLEKELIQKARQAGILVLGPNTMGICNPHISFYCTGSHVWPEPGDTSVVAQSGNMGTQLLAFAEKQGIGIRCFSGSGNEGMITIEDYLEGFEIDEKTLNIMLYIESIKNGRRFYETAKRIGKKKPIILLKGGRTRAGAKAAASHTGAMSSDSKIFNAMCRQAGIINVEYPTDMLDLSAAFSSLPMVKGNKIAIMTLGGGWGVVTADLCTEFNLKVPELSPEITAHIDTMLPPYWSRSNPVDVVGEFDNNMAMGILEELVKWDGCDAVITLGLIGRKNLLTRVVESVTKADPLYPKDVLNTISIQVEDFEKQYMKFMAELMEKYEKPVFGVCISFDKEEQTVQKIEGHKYKGVVYTTPERAVKTIARMYEYSRYLDS</sequence>
<dbReference type="Proteomes" id="UP000663720">
    <property type="component" value="Chromosome"/>
</dbReference>
<proteinExistence type="predicted"/>
<dbReference type="GO" id="GO:0046872">
    <property type="term" value="F:metal ion binding"/>
    <property type="evidence" value="ECO:0007669"/>
    <property type="project" value="InterPro"/>
</dbReference>
<dbReference type="AlphaFoldDB" id="A0A975B9H4"/>
<keyword evidence="7" id="KW-1185">Reference proteome</keyword>
<protein>
    <submittedName>
        <fullName evidence="6">CoA-binding domain-containing protein</fullName>
    </submittedName>
</protein>